<accession>A0A9X4KRH6</accession>
<protein>
    <recommendedName>
        <fullName evidence="2">Prokaryotic glutathione synthetase ATP-binding domain-containing protein</fullName>
    </recommendedName>
</protein>
<feature type="compositionally biased region" description="Basic residues" evidence="1">
    <location>
        <begin position="225"/>
        <end position="234"/>
    </location>
</feature>
<dbReference type="GO" id="GO:0005737">
    <property type="term" value="C:cytoplasm"/>
    <property type="evidence" value="ECO:0007669"/>
    <property type="project" value="TreeGrafter"/>
</dbReference>
<dbReference type="Gene3D" id="3.30.1490.20">
    <property type="entry name" value="ATP-grasp fold, A domain"/>
    <property type="match status" value="1"/>
</dbReference>
<dbReference type="RefSeq" id="WP_277531253.1">
    <property type="nucleotide sequence ID" value="NZ_JAPDIA010000003.1"/>
</dbReference>
<dbReference type="SUPFAM" id="SSF56059">
    <property type="entry name" value="Glutathione synthetase ATP-binding domain-like"/>
    <property type="match status" value="1"/>
</dbReference>
<dbReference type="InterPro" id="IPR004218">
    <property type="entry name" value="GSHS_ATP-bd"/>
</dbReference>
<evidence type="ECO:0000313" key="4">
    <source>
        <dbReference type="Proteomes" id="UP001153404"/>
    </source>
</evidence>
<evidence type="ECO:0000313" key="3">
    <source>
        <dbReference type="EMBL" id="MDG0809779.1"/>
    </source>
</evidence>
<organism evidence="3 4">
    <name type="scientific">Cohnella rhizosphaerae</name>
    <dbReference type="NCBI Taxonomy" id="1457232"/>
    <lineage>
        <taxon>Bacteria</taxon>
        <taxon>Bacillati</taxon>
        <taxon>Bacillota</taxon>
        <taxon>Bacilli</taxon>
        <taxon>Bacillales</taxon>
        <taxon>Paenibacillaceae</taxon>
        <taxon>Cohnella</taxon>
    </lineage>
</organism>
<dbReference type="PANTHER" id="PTHR21621:SF0">
    <property type="entry name" value="BETA-CITRYLGLUTAMATE SYNTHASE B-RELATED"/>
    <property type="match status" value="1"/>
</dbReference>
<dbReference type="AlphaFoldDB" id="A0A9X4KRH6"/>
<comment type="caution">
    <text evidence="3">The sequence shown here is derived from an EMBL/GenBank/DDBJ whole genome shotgun (WGS) entry which is preliminary data.</text>
</comment>
<sequence length="269" mass="29230">MKRDQSQDAQTHNRLILKKAEALGIAGRLLIPGDEEFLELTWAGKRIVVNRTRSHRMPLLAGLLAKNKAASNLLFARSGLPVPAYTVVSGPGEEALQFWRAHRLVTVKPLDASRSAGVTIRVRSEDELVGAVRRALVHSDRVMLQKYVHGSDYRVLIVGGRVVGALEYRAASVEGDGKSTLGQLIERLNAEQASRSRRAGAVGSYLPVDVLGGDAAGGPCASGQRSRRRTRGRRAGAPVRAGQYGGKRDQRGAVRQIRRYASGPCARRR</sequence>
<dbReference type="Gene3D" id="3.30.470.20">
    <property type="entry name" value="ATP-grasp fold, B domain"/>
    <property type="match status" value="1"/>
</dbReference>
<gene>
    <name evidence="3" type="ORF">OMP40_10850</name>
</gene>
<dbReference type="Pfam" id="PF02955">
    <property type="entry name" value="GSH-S_ATP"/>
    <property type="match status" value="1"/>
</dbReference>
<proteinExistence type="predicted"/>
<dbReference type="PANTHER" id="PTHR21621">
    <property type="entry name" value="RIBOSOMAL PROTEIN S6 MODIFICATION PROTEIN"/>
    <property type="match status" value="1"/>
</dbReference>
<dbReference type="GO" id="GO:0004363">
    <property type="term" value="F:glutathione synthase activity"/>
    <property type="evidence" value="ECO:0007669"/>
    <property type="project" value="InterPro"/>
</dbReference>
<dbReference type="GO" id="GO:0005524">
    <property type="term" value="F:ATP binding"/>
    <property type="evidence" value="ECO:0007669"/>
    <property type="project" value="InterPro"/>
</dbReference>
<name>A0A9X4KRH6_9BACL</name>
<dbReference type="InterPro" id="IPR013815">
    <property type="entry name" value="ATP_grasp_subdomain_1"/>
</dbReference>
<evidence type="ECO:0000259" key="2">
    <source>
        <dbReference type="Pfam" id="PF02955"/>
    </source>
</evidence>
<reference evidence="3" key="1">
    <citation type="submission" date="2022-10" db="EMBL/GenBank/DDBJ databases">
        <title>Comparative genomic analysis of Cohnella hashimotonis sp. nov., isolated from the International Space Station.</title>
        <authorList>
            <person name="Simpson A."/>
            <person name="Venkateswaran K."/>
        </authorList>
    </citation>
    <scope>NUCLEOTIDE SEQUENCE</scope>
    <source>
        <strain evidence="3">DSM 28161</strain>
    </source>
</reference>
<dbReference type="EMBL" id="JAPDIA010000003">
    <property type="protein sequence ID" value="MDG0809779.1"/>
    <property type="molecule type" value="Genomic_DNA"/>
</dbReference>
<keyword evidence="4" id="KW-1185">Reference proteome</keyword>
<feature type="region of interest" description="Disordered" evidence="1">
    <location>
        <begin position="217"/>
        <end position="253"/>
    </location>
</feature>
<dbReference type="Proteomes" id="UP001153404">
    <property type="component" value="Unassembled WGS sequence"/>
</dbReference>
<evidence type="ECO:0000256" key="1">
    <source>
        <dbReference type="SAM" id="MobiDB-lite"/>
    </source>
</evidence>
<feature type="domain" description="Prokaryotic glutathione synthetase ATP-binding" evidence="2">
    <location>
        <begin position="84"/>
        <end position="171"/>
    </location>
</feature>